<accession>A0A0G4FLF6</accession>
<sequence length="159" mass="16811">MTHRSRSTSFDHDLSLSRGSHALQGLHGAAGHSSRCPPGVPAQAFPRLNLSVPASSTSTPGYQIVLYTGNEDSKKVVVHNPVQNRVRARHLSQEEVSAIALHHLARCPLCGHVVDPRDFSFLAESYFQILQTLWTQAGGVGGNGGGNGNGHQPASASSA</sequence>
<dbReference type="PhylomeDB" id="A0A0G4FLF6"/>
<dbReference type="EMBL" id="CDMZ01000449">
    <property type="protein sequence ID" value="CEM14598.1"/>
    <property type="molecule type" value="Genomic_DNA"/>
</dbReference>
<protein>
    <submittedName>
        <fullName evidence="1">Uncharacterized protein</fullName>
    </submittedName>
</protein>
<proteinExistence type="predicted"/>
<organism evidence="1">
    <name type="scientific">Chromera velia CCMP2878</name>
    <dbReference type="NCBI Taxonomy" id="1169474"/>
    <lineage>
        <taxon>Eukaryota</taxon>
        <taxon>Sar</taxon>
        <taxon>Alveolata</taxon>
        <taxon>Colpodellida</taxon>
        <taxon>Chromeraceae</taxon>
        <taxon>Chromera</taxon>
    </lineage>
</organism>
<dbReference type="VEuPathDB" id="CryptoDB:Cvel_17537"/>
<name>A0A0G4FLF6_9ALVE</name>
<gene>
    <name evidence="1" type="ORF">Cvel_17537</name>
</gene>
<dbReference type="AlphaFoldDB" id="A0A0G4FLF6"/>
<evidence type="ECO:0000313" key="1">
    <source>
        <dbReference type="EMBL" id="CEM14598.1"/>
    </source>
</evidence>
<reference evidence="1" key="1">
    <citation type="submission" date="2014-11" db="EMBL/GenBank/DDBJ databases">
        <authorList>
            <person name="Otto D Thomas"/>
            <person name="Naeem Raeece"/>
        </authorList>
    </citation>
    <scope>NUCLEOTIDE SEQUENCE</scope>
</reference>